<keyword evidence="1" id="KW-0732">Signal</keyword>
<proteinExistence type="predicted"/>
<organism evidence="2">
    <name type="scientific">Candidatus Mycoplasma haematominutum 'Birmingham 1'</name>
    <dbReference type="NCBI Taxonomy" id="1116213"/>
    <lineage>
        <taxon>Bacteria</taxon>
        <taxon>Bacillati</taxon>
        <taxon>Mycoplasmatota</taxon>
        <taxon>Mollicutes</taxon>
        <taxon>Mycoplasmataceae</taxon>
        <taxon>Mycoplasma</taxon>
    </lineage>
</organism>
<reference evidence="2" key="2">
    <citation type="submission" date="2011-11" db="EMBL/GenBank/DDBJ databases">
        <authorList>
            <person name="Barker E."/>
        </authorList>
    </citation>
    <scope>NUCLEOTIDE SEQUENCE</scope>
    <source>
        <strain evidence="2">Birmingham 1</strain>
    </source>
</reference>
<feature type="chain" id="PRO_5003508821" description="Lipoprotein" evidence="1">
    <location>
        <begin position="19"/>
        <end position="227"/>
    </location>
</feature>
<accession>G8C3F2</accession>
<dbReference type="AlphaFoldDB" id="G8C3F2"/>
<evidence type="ECO:0000313" key="2">
    <source>
        <dbReference type="EMBL" id="CCE66850.1"/>
    </source>
</evidence>
<gene>
    <name evidence="2" type="ORF">MHM_03320</name>
</gene>
<reference evidence="2" key="1">
    <citation type="submission" date="2011-11" db="EMBL/GenBank/DDBJ databases">
        <title>Complete genome sequence of Candidatus Mycoplasma haemominutum.</title>
        <authorList>
            <person name="Barker E.N."/>
            <person name="Darby A.C."/>
            <person name="Helps C.R."/>
            <person name="Peters I.R."/>
            <person name="Hughes M.A."/>
            <person name="Radford A.D."/>
            <person name="Novacco M."/>
            <person name="Boretti F."/>
            <person name="Hofmann-Lehmann R."/>
            <person name="Tasker S."/>
        </authorList>
    </citation>
    <scope>NUCLEOTIDE SEQUENCE</scope>
    <source>
        <strain evidence="2">Birmingham 1</strain>
    </source>
</reference>
<dbReference type="PATRIC" id="fig|1116213.3.peg.357"/>
<sequence length="227" mass="25891">MSLKLQLLGTFLTTSAVATVATPLTMISKFSVYDEPFSELTLQKIVEEADKSYKSRGGTKKIEDILTAERIQEFSQLMGKVKLHSANKRDMINPPIELSQTERELIVSFYAAYSLLKLENTELFSLSREVDDDSFKPFEGLKAGKVLQSLDRLDWTSENLSFSKVSETEEAGNSSASFNTLYSEIPTLREKFKNPQIEHSEKLKKEAIWDISNWLIREMEGIHKAYF</sequence>
<feature type="signal peptide" evidence="1">
    <location>
        <begin position="1"/>
        <end position="18"/>
    </location>
</feature>
<evidence type="ECO:0000256" key="1">
    <source>
        <dbReference type="SAM" id="SignalP"/>
    </source>
</evidence>
<name>G8C3F2_9MOLU</name>
<dbReference type="EMBL" id="HE613254">
    <property type="protein sequence ID" value="CCE66850.1"/>
    <property type="molecule type" value="Genomic_DNA"/>
</dbReference>
<dbReference type="KEGG" id="mhb:MHM_03320"/>
<dbReference type="HOGENOM" id="CLU_1218009_0_0_14"/>
<evidence type="ECO:0008006" key="3">
    <source>
        <dbReference type="Google" id="ProtNLM"/>
    </source>
</evidence>
<dbReference type="RefSeq" id="WP_015511715.1">
    <property type="nucleotide sequence ID" value="NC_021007.1"/>
</dbReference>
<protein>
    <recommendedName>
        <fullName evidence="3">Lipoprotein</fullName>
    </recommendedName>
</protein>